<dbReference type="InterPro" id="IPR050366">
    <property type="entry name" value="BP-dependent_transpt_permease"/>
</dbReference>
<proteinExistence type="inferred from homology"/>
<evidence type="ECO:0000313" key="9">
    <source>
        <dbReference type="EMBL" id="REI39413.1"/>
    </source>
</evidence>
<accession>A0ABX9KE38</accession>
<dbReference type="RefSeq" id="WP_114643649.1">
    <property type="nucleotide sequence ID" value="NZ_JAACIO010000002.1"/>
</dbReference>
<protein>
    <submittedName>
        <fullName evidence="9">ABC transporter permease subunit</fullName>
    </submittedName>
</protein>
<feature type="transmembrane region" description="Helical" evidence="7">
    <location>
        <begin position="73"/>
        <end position="98"/>
    </location>
</feature>
<comment type="subcellular location">
    <subcellularLocation>
        <location evidence="1 7">Cell membrane</location>
        <topology evidence="1 7">Multi-pass membrane protein</topology>
    </subcellularLocation>
</comment>
<keyword evidence="6 7" id="KW-0472">Membrane</keyword>
<evidence type="ECO:0000256" key="3">
    <source>
        <dbReference type="ARBA" id="ARBA00022475"/>
    </source>
</evidence>
<feature type="transmembrane region" description="Helical" evidence="7">
    <location>
        <begin position="187"/>
        <end position="212"/>
    </location>
</feature>
<evidence type="ECO:0000256" key="1">
    <source>
        <dbReference type="ARBA" id="ARBA00004651"/>
    </source>
</evidence>
<organism evidence="9 10">
    <name type="scientific">Psychrilyobacter piezotolerans</name>
    <dbReference type="NCBI Taxonomy" id="2293438"/>
    <lineage>
        <taxon>Bacteria</taxon>
        <taxon>Fusobacteriati</taxon>
        <taxon>Fusobacteriota</taxon>
        <taxon>Fusobacteriia</taxon>
        <taxon>Fusobacteriales</taxon>
        <taxon>Fusobacteriaceae</taxon>
        <taxon>Psychrilyobacter</taxon>
    </lineage>
</organism>
<dbReference type="SUPFAM" id="SSF161098">
    <property type="entry name" value="MetI-like"/>
    <property type="match status" value="1"/>
</dbReference>
<evidence type="ECO:0000256" key="6">
    <source>
        <dbReference type="ARBA" id="ARBA00023136"/>
    </source>
</evidence>
<keyword evidence="5 7" id="KW-1133">Transmembrane helix</keyword>
<feature type="transmembrane region" description="Helical" evidence="7">
    <location>
        <begin position="232"/>
        <end position="258"/>
    </location>
</feature>
<keyword evidence="3" id="KW-1003">Cell membrane</keyword>
<dbReference type="Gene3D" id="1.10.3720.10">
    <property type="entry name" value="MetI-like"/>
    <property type="match status" value="1"/>
</dbReference>
<dbReference type="CDD" id="cd06261">
    <property type="entry name" value="TM_PBP2"/>
    <property type="match status" value="1"/>
</dbReference>
<keyword evidence="10" id="KW-1185">Reference proteome</keyword>
<comment type="caution">
    <text evidence="9">The sequence shown here is derived from an EMBL/GenBank/DDBJ whole genome shotgun (WGS) entry which is preliminary data.</text>
</comment>
<keyword evidence="2 7" id="KW-0813">Transport</keyword>
<reference evidence="9 10" key="1">
    <citation type="submission" date="2018-08" db="EMBL/GenBank/DDBJ databases">
        <title>Draft genome sequence of Psychrilyobacter sp. strain SD5 isolated from Black Sea water.</title>
        <authorList>
            <person name="Yadav S."/>
            <person name="Villanueva L."/>
            <person name="Damste J.S.S."/>
        </authorList>
    </citation>
    <scope>NUCLEOTIDE SEQUENCE [LARGE SCALE GENOMIC DNA]</scope>
    <source>
        <strain evidence="9 10">SD5</strain>
    </source>
</reference>
<feature type="domain" description="ABC transmembrane type-1" evidence="8">
    <location>
        <begin position="70"/>
        <end position="259"/>
    </location>
</feature>
<evidence type="ECO:0000256" key="2">
    <source>
        <dbReference type="ARBA" id="ARBA00022448"/>
    </source>
</evidence>
<dbReference type="PANTHER" id="PTHR43386:SF1">
    <property type="entry name" value="D,D-DIPEPTIDE TRANSPORT SYSTEM PERMEASE PROTEIN DDPC-RELATED"/>
    <property type="match status" value="1"/>
</dbReference>
<dbReference type="Pfam" id="PF00528">
    <property type="entry name" value="BPD_transp_1"/>
    <property type="match status" value="1"/>
</dbReference>
<dbReference type="PROSITE" id="PS50928">
    <property type="entry name" value="ABC_TM1"/>
    <property type="match status" value="1"/>
</dbReference>
<dbReference type="EMBL" id="QUAJ01000045">
    <property type="protein sequence ID" value="REI39413.1"/>
    <property type="molecule type" value="Genomic_DNA"/>
</dbReference>
<keyword evidence="4 7" id="KW-0812">Transmembrane</keyword>
<dbReference type="PANTHER" id="PTHR43386">
    <property type="entry name" value="OLIGOPEPTIDE TRANSPORT SYSTEM PERMEASE PROTEIN APPC"/>
    <property type="match status" value="1"/>
</dbReference>
<gene>
    <name evidence="9" type="ORF">DYH56_14830</name>
</gene>
<evidence type="ECO:0000256" key="7">
    <source>
        <dbReference type="RuleBase" id="RU363032"/>
    </source>
</evidence>
<comment type="similarity">
    <text evidence="7">Belongs to the binding-protein-dependent transport system permease family.</text>
</comment>
<evidence type="ECO:0000256" key="5">
    <source>
        <dbReference type="ARBA" id="ARBA00022989"/>
    </source>
</evidence>
<sequence>MNIKVKDHNLIIGGGILIFLLLIMGVSFFYLPHSVTEINTGLKLSPPNSSYLLGTDNFGRDILSRLMKGSQTAFLVGIISVTIGCSMGVFLGAISGYFGGKIDEIIMRIIDAMMAFPGILFALMFISVFGVGIENTMVAIGIMSIPTFARITRSGFLREKELEYIKAARVRGASNFRIIYHHILPNVLSPIIVAGTMSFSSAILAEAALSYLGLGVQAPNPSWGRMLSESQMYFMIAPWYTLAPGLMISLTVLALNMLGDFLRGYQKG</sequence>
<dbReference type="InterPro" id="IPR035906">
    <property type="entry name" value="MetI-like_sf"/>
</dbReference>
<dbReference type="Proteomes" id="UP000263486">
    <property type="component" value="Unassembled WGS sequence"/>
</dbReference>
<name>A0ABX9KE38_9FUSO</name>
<feature type="transmembrane region" description="Helical" evidence="7">
    <location>
        <begin position="110"/>
        <end position="131"/>
    </location>
</feature>
<dbReference type="InterPro" id="IPR000515">
    <property type="entry name" value="MetI-like"/>
</dbReference>
<evidence type="ECO:0000313" key="10">
    <source>
        <dbReference type="Proteomes" id="UP000263486"/>
    </source>
</evidence>
<feature type="transmembrane region" description="Helical" evidence="7">
    <location>
        <begin position="12"/>
        <end position="31"/>
    </location>
</feature>
<evidence type="ECO:0000256" key="4">
    <source>
        <dbReference type="ARBA" id="ARBA00022692"/>
    </source>
</evidence>
<evidence type="ECO:0000259" key="8">
    <source>
        <dbReference type="PROSITE" id="PS50928"/>
    </source>
</evidence>